<dbReference type="InterPro" id="IPR036264">
    <property type="entry name" value="Bact_exopeptidase_dim_dom"/>
</dbReference>
<dbReference type="InterPro" id="IPR011650">
    <property type="entry name" value="Peptidase_M20_dimer"/>
</dbReference>
<accession>A0A0P0N2F9</accession>
<dbReference type="Pfam" id="PF01546">
    <property type="entry name" value="Peptidase_M20"/>
    <property type="match status" value="1"/>
</dbReference>
<dbReference type="GO" id="GO:0008483">
    <property type="term" value="F:transaminase activity"/>
    <property type="evidence" value="ECO:0007669"/>
    <property type="project" value="UniProtKB-KW"/>
</dbReference>
<evidence type="ECO:0000256" key="3">
    <source>
        <dbReference type="ARBA" id="ARBA00006247"/>
    </source>
</evidence>
<comment type="cofactor">
    <cofactor evidence="1">
        <name>Co(2+)</name>
        <dbReference type="ChEBI" id="CHEBI:48828"/>
    </cofactor>
</comment>
<dbReference type="RefSeq" id="WP_231656785.1">
    <property type="nucleotide sequence ID" value="NZ_CP013011.1"/>
</dbReference>
<comment type="similarity">
    <text evidence="3">Belongs to the peptidase M20A family.</text>
</comment>
<keyword evidence="4" id="KW-0479">Metal-binding</keyword>
<gene>
    <name evidence="9" type="ORF">Pyrde_0675</name>
</gene>
<comment type="cofactor">
    <cofactor evidence="2">
        <name>Zn(2+)</name>
        <dbReference type="ChEBI" id="CHEBI:29105"/>
    </cofactor>
</comment>
<reference evidence="9 10" key="1">
    <citation type="submission" date="2015-10" db="EMBL/GenBank/DDBJ databases">
        <title>Complete genome sequence of hyperthermophilic archaeon Pyrodictium delaneyi Su06.</title>
        <authorList>
            <person name="Jung J.-H."/>
            <person name="Lin J."/>
            <person name="Holden J.F."/>
            <person name="Park C.-S."/>
        </authorList>
    </citation>
    <scope>NUCLEOTIDE SEQUENCE [LARGE SCALE GENOMIC DNA]</scope>
    <source>
        <strain evidence="9 10">Su06</strain>
    </source>
</reference>
<dbReference type="GO" id="GO:0046872">
    <property type="term" value="F:metal ion binding"/>
    <property type="evidence" value="ECO:0007669"/>
    <property type="project" value="UniProtKB-KW"/>
</dbReference>
<dbReference type="GO" id="GO:0016787">
    <property type="term" value="F:hydrolase activity"/>
    <property type="evidence" value="ECO:0007669"/>
    <property type="project" value="UniProtKB-KW"/>
</dbReference>
<evidence type="ECO:0000313" key="9">
    <source>
        <dbReference type="EMBL" id="ALL00725.1"/>
    </source>
</evidence>
<dbReference type="PANTHER" id="PTHR43808">
    <property type="entry name" value="ACETYLORNITHINE DEACETYLASE"/>
    <property type="match status" value="1"/>
</dbReference>
<dbReference type="Gene3D" id="3.30.70.360">
    <property type="match status" value="1"/>
</dbReference>
<sequence length="412" mass="45895">MARARILADKDMEELRGYILGLYKSFIPVKAIPPDLGGAGELRRAEVLEKELSELGLETERVDAHDDRADGGLRPNILAILPGKDTRHTLWIVAHLDTVPEGDRGLWRTDPYTVVVDGDKVYGRGVEDNGQGIVTALAVVWYLVKHGLEPRINLGIALVSDEETGSRYGLKYLLEKRAFGGPETDWFLVPDAGSPDGAKVIVAEKHILWVKVTVRGRQAHASMPHTGLNAHRLGMIFNLELDSMLHSQFAEYDEVFEPPVSTFEPTRKDANVDNINTIPGVDQVYWDMRILPRYSIKKVLDAVRAAAYGFSARTGVQVEVDVVAADDAGKPTDTEHPFVRGFLRAIRETRGLEPKPIGIGGGTVARYLRRRGYQALVWMTCDETAHQPNEYTRLSYIIADVDTILYYLLRVA</sequence>
<protein>
    <submittedName>
        <fullName evidence="9">Diaminopimelate aminotransferase</fullName>
    </submittedName>
</protein>
<name>A0A0P0N2F9_9CREN</name>
<evidence type="ECO:0000259" key="8">
    <source>
        <dbReference type="Pfam" id="PF07687"/>
    </source>
</evidence>
<feature type="domain" description="Peptidase M20 dimerisation" evidence="8">
    <location>
        <begin position="203"/>
        <end position="306"/>
    </location>
</feature>
<dbReference type="STRING" id="1273541.Pyrde_0675"/>
<dbReference type="KEGG" id="pdl:Pyrde_0675"/>
<keyword evidence="9" id="KW-0032">Aminotransferase</keyword>
<dbReference type="PANTHER" id="PTHR43808:SF32">
    <property type="entry name" value="ARGE_DAPE-RELATED DEACYLASE"/>
    <property type="match status" value="1"/>
</dbReference>
<keyword evidence="9" id="KW-0808">Transferase</keyword>
<organism evidence="9 10">
    <name type="scientific">Pyrodictium delaneyi</name>
    <dbReference type="NCBI Taxonomy" id="1273541"/>
    <lineage>
        <taxon>Archaea</taxon>
        <taxon>Thermoproteota</taxon>
        <taxon>Thermoprotei</taxon>
        <taxon>Desulfurococcales</taxon>
        <taxon>Pyrodictiaceae</taxon>
        <taxon>Pyrodictium</taxon>
    </lineage>
</organism>
<dbReference type="SUPFAM" id="SSF53187">
    <property type="entry name" value="Zn-dependent exopeptidases"/>
    <property type="match status" value="1"/>
</dbReference>
<proteinExistence type="inferred from homology"/>
<evidence type="ECO:0000256" key="1">
    <source>
        <dbReference type="ARBA" id="ARBA00001941"/>
    </source>
</evidence>
<keyword evidence="6" id="KW-0862">Zinc</keyword>
<dbReference type="InterPro" id="IPR050072">
    <property type="entry name" value="Peptidase_M20A"/>
</dbReference>
<evidence type="ECO:0000256" key="4">
    <source>
        <dbReference type="ARBA" id="ARBA00022723"/>
    </source>
</evidence>
<dbReference type="InterPro" id="IPR002933">
    <property type="entry name" value="Peptidase_M20"/>
</dbReference>
<dbReference type="SUPFAM" id="SSF55031">
    <property type="entry name" value="Bacterial exopeptidase dimerisation domain"/>
    <property type="match status" value="1"/>
</dbReference>
<dbReference type="AlphaFoldDB" id="A0A0P0N2F9"/>
<keyword evidence="7" id="KW-0170">Cobalt</keyword>
<evidence type="ECO:0000256" key="2">
    <source>
        <dbReference type="ARBA" id="ARBA00001947"/>
    </source>
</evidence>
<dbReference type="Proteomes" id="UP000058613">
    <property type="component" value="Chromosome"/>
</dbReference>
<dbReference type="Gene3D" id="3.40.630.10">
    <property type="entry name" value="Zn peptidases"/>
    <property type="match status" value="2"/>
</dbReference>
<evidence type="ECO:0000256" key="5">
    <source>
        <dbReference type="ARBA" id="ARBA00022801"/>
    </source>
</evidence>
<keyword evidence="5" id="KW-0378">Hydrolase</keyword>
<dbReference type="NCBIfam" id="TIGR01910">
    <property type="entry name" value="DapE-ArgE"/>
    <property type="match status" value="1"/>
</dbReference>
<evidence type="ECO:0000256" key="7">
    <source>
        <dbReference type="ARBA" id="ARBA00023285"/>
    </source>
</evidence>
<dbReference type="InterPro" id="IPR010182">
    <property type="entry name" value="ArgE/DapE"/>
</dbReference>
<dbReference type="NCBIfam" id="NF010589">
    <property type="entry name" value="PRK13983.1"/>
    <property type="match status" value="1"/>
</dbReference>
<dbReference type="Pfam" id="PF07687">
    <property type="entry name" value="M20_dimer"/>
    <property type="match status" value="1"/>
</dbReference>
<evidence type="ECO:0000313" key="10">
    <source>
        <dbReference type="Proteomes" id="UP000058613"/>
    </source>
</evidence>
<dbReference type="GeneID" id="26099011"/>
<evidence type="ECO:0000256" key="6">
    <source>
        <dbReference type="ARBA" id="ARBA00022833"/>
    </source>
</evidence>
<dbReference type="EMBL" id="CP013011">
    <property type="protein sequence ID" value="ALL00725.1"/>
    <property type="molecule type" value="Genomic_DNA"/>
</dbReference>